<evidence type="ECO:0000256" key="1">
    <source>
        <dbReference type="ARBA" id="ARBA00022553"/>
    </source>
</evidence>
<dbReference type="PROSITE" id="PS50110">
    <property type="entry name" value="RESPONSE_REGULATORY"/>
    <property type="match status" value="1"/>
</dbReference>
<dbReference type="PANTHER" id="PTHR44591">
    <property type="entry name" value="STRESS RESPONSE REGULATOR PROTEIN 1"/>
    <property type="match status" value="1"/>
</dbReference>
<dbReference type="SMART" id="SM00448">
    <property type="entry name" value="REC"/>
    <property type="match status" value="1"/>
</dbReference>
<evidence type="ECO:0000259" key="3">
    <source>
        <dbReference type="PROSITE" id="PS50110"/>
    </source>
</evidence>
<dbReference type="SUPFAM" id="SSF52172">
    <property type="entry name" value="CheY-like"/>
    <property type="match status" value="1"/>
</dbReference>
<dbReference type="Proteomes" id="UP000184404">
    <property type="component" value="Unassembled WGS sequence"/>
</dbReference>
<keyword evidence="1 2" id="KW-0597">Phosphoprotein</keyword>
<dbReference type="InterPro" id="IPR050595">
    <property type="entry name" value="Bact_response_regulator"/>
</dbReference>
<dbReference type="Gene3D" id="3.40.50.2300">
    <property type="match status" value="1"/>
</dbReference>
<evidence type="ECO:0000313" key="4">
    <source>
        <dbReference type="EMBL" id="SHF06049.1"/>
    </source>
</evidence>
<organism evidence="4 5">
    <name type="scientific">Schwartzia succinivorans DSM 10502</name>
    <dbReference type="NCBI Taxonomy" id="1123243"/>
    <lineage>
        <taxon>Bacteria</taxon>
        <taxon>Bacillati</taxon>
        <taxon>Bacillota</taxon>
        <taxon>Negativicutes</taxon>
        <taxon>Selenomonadales</taxon>
        <taxon>Selenomonadaceae</taxon>
        <taxon>Schwartzia</taxon>
    </lineage>
</organism>
<evidence type="ECO:0000313" key="5">
    <source>
        <dbReference type="Proteomes" id="UP000184404"/>
    </source>
</evidence>
<sequence length="265" mass="30351">MKNMEEKKILFINSGTSFMVNAVRKNLKAAGFTMIEISSTLSELEEHEDETDLYVFFLDGFVSEKSEILAELREVCTEKEKMLVLLGNPVELETVEKTIPAPLLAARFVRPFDMQKLVDELNHLLEINSDNSRRKSILLVDDDSAYLKMVKGWLMNYYRVTIVTSGTQALLHLADNHPDLILLDYEMPVISGPQVLEMIRSEYKVDKIPVIFLTGKGDRESVMKVVSLKPDGYFLKSASRDALLKGLHEFFEKRRYEMLHQKGVV</sequence>
<accession>A0A1M4YJW8</accession>
<dbReference type="CDD" id="cd00156">
    <property type="entry name" value="REC"/>
    <property type="match status" value="1"/>
</dbReference>
<dbReference type="InterPro" id="IPR001789">
    <property type="entry name" value="Sig_transdc_resp-reg_receiver"/>
</dbReference>
<dbReference type="EMBL" id="FQUG01000006">
    <property type="protein sequence ID" value="SHF06049.1"/>
    <property type="molecule type" value="Genomic_DNA"/>
</dbReference>
<gene>
    <name evidence="4" type="ORF">SAMN02745190_01780</name>
</gene>
<reference evidence="4 5" key="1">
    <citation type="submission" date="2016-11" db="EMBL/GenBank/DDBJ databases">
        <authorList>
            <person name="Jaros S."/>
            <person name="Januszkiewicz K."/>
            <person name="Wedrychowicz H."/>
        </authorList>
    </citation>
    <scope>NUCLEOTIDE SEQUENCE [LARGE SCALE GENOMIC DNA]</scope>
    <source>
        <strain evidence="4 5">DSM 10502</strain>
    </source>
</reference>
<proteinExistence type="predicted"/>
<feature type="modified residue" description="4-aspartylphosphate" evidence="2">
    <location>
        <position position="184"/>
    </location>
</feature>
<dbReference type="PANTHER" id="PTHR44591:SF3">
    <property type="entry name" value="RESPONSE REGULATORY DOMAIN-CONTAINING PROTEIN"/>
    <property type="match status" value="1"/>
</dbReference>
<dbReference type="STRING" id="1123243.SAMN02745190_01780"/>
<dbReference type="InterPro" id="IPR011006">
    <property type="entry name" value="CheY-like_superfamily"/>
</dbReference>
<name>A0A1M4YJW8_9FIRM</name>
<dbReference type="GO" id="GO:0000160">
    <property type="term" value="P:phosphorelay signal transduction system"/>
    <property type="evidence" value="ECO:0007669"/>
    <property type="project" value="InterPro"/>
</dbReference>
<evidence type="ECO:0000256" key="2">
    <source>
        <dbReference type="PROSITE-ProRule" id="PRU00169"/>
    </source>
</evidence>
<keyword evidence="5" id="KW-1185">Reference proteome</keyword>
<feature type="domain" description="Response regulatory" evidence="3">
    <location>
        <begin position="136"/>
        <end position="251"/>
    </location>
</feature>
<dbReference type="AlphaFoldDB" id="A0A1M4YJW8"/>
<dbReference type="Pfam" id="PF00072">
    <property type="entry name" value="Response_reg"/>
    <property type="match status" value="1"/>
</dbReference>
<protein>
    <submittedName>
        <fullName evidence="4">Response regulator receiver domain-containing protein</fullName>
    </submittedName>
</protein>